<dbReference type="Pfam" id="PF02586">
    <property type="entry name" value="SRAP"/>
    <property type="match status" value="1"/>
</dbReference>
<evidence type="ECO:0008006" key="11">
    <source>
        <dbReference type="Google" id="ProtNLM"/>
    </source>
</evidence>
<keyword evidence="2" id="KW-0645">Protease</keyword>
<dbReference type="GO" id="GO:0106300">
    <property type="term" value="P:protein-DNA covalent cross-linking repair"/>
    <property type="evidence" value="ECO:0007669"/>
    <property type="project" value="InterPro"/>
</dbReference>
<sequence>MAGLYTIWTDPKTKEQVESYTVLTTTPNDSMKWLHDRTPVLLDNEEDIERWLDPDLPYNEVRELAKPYPSKLEWRAISKEIGNIKSEGPHLVEEVKPEKKKKVNSIANYFTKSPAKKRQLKDEPEVVAIKKPKKE</sequence>
<reference evidence="9 10" key="1">
    <citation type="submission" date="2011-02" db="EMBL/GenBank/DDBJ databases">
        <title>The Genome Sequence of Sphaeroforma arctica JP610.</title>
        <authorList>
            <consortium name="The Broad Institute Genome Sequencing Platform"/>
            <person name="Russ C."/>
            <person name="Cuomo C."/>
            <person name="Young S.K."/>
            <person name="Zeng Q."/>
            <person name="Gargeya S."/>
            <person name="Alvarado L."/>
            <person name="Berlin A."/>
            <person name="Chapman S.B."/>
            <person name="Chen Z."/>
            <person name="Freedman E."/>
            <person name="Gellesch M."/>
            <person name="Goldberg J."/>
            <person name="Griggs A."/>
            <person name="Gujja S."/>
            <person name="Heilman E."/>
            <person name="Heiman D."/>
            <person name="Howarth C."/>
            <person name="Mehta T."/>
            <person name="Neiman D."/>
            <person name="Pearson M."/>
            <person name="Roberts A."/>
            <person name="Saif S."/>
            <person name="Shea T."/>
            <person name="Shenoy N."/>
            <person name="Sisk P."/>
            <person name="Stolte C."/>
            <person name="Sykes S."/>
            <person name="White J."/>
            <person name="Yandava C."/>
            <person name="Burger G."/>
            <person name="Gray M.W."/>
            <person name="Holland P.W.H."/>
            <person name="King N."/>
            <person name="Lang F.B.F."/>
            <person name="Roger A.J."/>
            <person name="Ruiz-Trillo I."/>
            <person name="Haas B."/>
            <person name="Nusbaum C."/>
            <person name="Birren B."/>
        </authorList>
    </citation>
    <scope>NUCLEOTIDE SEQUENCE [LARGE SCALE GENOMIC DNA]</scope>
    <source>
        <strain evidence="9 10">JP610</strain>
    </source>
</reference>
<evidence type="ECO:0000256" key="2">
    <source>
        <dbReference type="ARBA" id="ARBA00022670"/>
    </source>
</evidence>
<keyword evidence="7" id="KW-0456">Lyase</keyword>
<dbReference type="SUPFAM" id="SSF143081">
    <property type="entry name" value="BB1717-like"/>
    <property type="match status" value="1"/>
</dbReference>
<evidence type="ECO:0000256" key="4">
    <source>
        <dbReference type="ARBA" id="ARBA00022801"/>
    </source>
</evidence>
<evidence type="ECO:0000256" key="8">
    <source>
        <dbReference type="SAM" id="MobiDB-lite"/>
    </source>
</evidence>
<evidence type="ECO:0000256" key="7">
    <source>
        <dbReference type="ARBA" id="ARBA00023239"/>
    </source>
</evidence>
<evidence type="ECO:0000313" key="10">
    <source>
        <dbReference type="Proteomes" id="UP000054560"/>
    </source>
</evidence>
<dbReference type="OrthoDB" id="2111841at2759"/>
<protein>
    <recommendedName>
        <fullName evidence="11">Abasic site processing protein HMCES</fullName>
    </recommendedName>
</protein>
<evidence type="ECO:0000313" key="9">
    <source>
        <dbReference type="EMBL" id="KNC73505.1"/>
    </source>
</evidence>
<name>A0A0L0F9W5_9EUKA</name>
<dbReference type="InterPro" id="IPR003738">
    <property type="entry name" value="SRAP"/>
</dbReference>
<evidence type="ECO:0000256" key="6">
    <source>
        <dbReference type="ARBA" id="ARBA00023125"/>
    </source>
</evidence>
<keyword evidence="3" id="KW-0227">DNA damage</keyword>
<dbReference type="GO" id="GO:0003697">
    <property type="term" value="F:single-stranded DNA binding"/>
    <property type="evidence" value="ECO:0007669"/>
    <property type="project" value="InterPro"/>
</dbReference>
<keyword evidence="5" id="KW-0190">Covalent protein-DNA linkage</keyword>
<dbReference type="GO" id="GO:0016829">
    <property type="term" value="F:lyase activity"/>
    <property type="evidence" value="ECO:0007669"/>
    <property type="project" value="UniProtKB-KW"/>
</dbReference>
<gene>
    <name evidence="9" type="ORF">SARC_13937</name>
</gene>
<dbReference type="eggNOG" id="KOG2618">
    <property type="taxonomic scope" value="Eukaryota"/>
</dbReference>
<evidence type="ECO:0000256" key="5">
    <source>
        <dbReference type="ARBA" id="ARBA00023124"/>
    </source>
</evidence>
<dbReference type="PANTHER" id="PTHR13604">
    <property type="entry name" value="DC12-RELATED"/>
    <property type="match status" value="1"/>
</dbReference>
<dbReference type="PANTHER" id="PTHR13604:SF0">
    <property type="entry name" value="ABASIC SITE PROCESSING PROTEIN HMCES"/>
    <property type="match status" value="1"/>
</dbReference>
<accession>A0A0L0F9W5</accession>
<dbReference type="Proteomes" id="UP000054560">
    <property type="component" value="Unassembled WGS sequence"/>
</dbReference>
<dbReference type="RefSeq" id="XP_014147407.1">
    <property type="nucleotide sequence ID" value="XM_014291932.1"/>
</dbReference>
<proteinExistence type="inferred from homology"/>
<keyword evidence="4" id="KW-0378">Hydrolase</keyword>
<dbReference type="Gene3D" id="3.90.1680.10">
    <property type="entry name" value="SOS response associated peptidase-like"/>
    <property type="match status" value="1"/>
</dbReference>
<keyword evidence="10" id="KW-1185">Reference proteome</keyword>
<dbReference type="GO" id="GO:0006508">
    <property type="term" value="P:proteolysis"/>
    <property type="evidence" value="ECO:0007669"/>
    <property type="project" value="UniProtKB-KW"/>
</dbReference>
<feature type="region of interest" description="Disordered" evidence="8">
    <location>
        <begin position="114"/>
        <end position="135"/>
    </location>
</feature>
<dbReference type="STRING" id="667725.A0A0L0F9W5"/>
<dbReference type="GeneID" id="25914441"/>
<dbReference type="InterPro" id="IPR036590">
    <property type="entry name" value="SRAP-like"/>
</dbReference>
<organism evidence="9 10">
    <name type="scientific">Sphaeroforma arctica JP610</name>
    <dbReference type="NCBI Taxonomy" id="667725"/>
    <lineage>
        <taxon>Eukaryota</taxon>
        <taxon>Ichthyosporea</taxon>
        <taxon>Ichthyophonida</taxon>
        <taxon>Sphaeroforma</taxon>
    </lineage>
</organism>
<evidence type="ECO:0000256" key="1">
    <source>
        <dbReference type="ARBA" id="ARBA00008136"/>
    </source>
</evidence>
<dbReference type="AlphaFoldDB" id="A0A0L0F9W5"/>
<dbReference type="GO" id="GO:0008233">
    <property type="term" value="F:peptidase activity"/>
    <property type="evidence" value="ECO:0007669"/>
    <property type="project" value="UniProtKB-KW"/>
</dbReference>
<evidence type="ECO:0000256" key="3">
    <source>
        <dbReference type="ARBA" id="ARBA00022763"/>
    </source>
</evidence>
<keyword evidence="6" id="KW-0238">DNA-binding</keyword>
<dbReference type="EMBL" id="KQ245531">
    <property type="protein sequence ID" value="KNC73505.1"/>
    <property type="molecule type" value="Genomic_DNA"/>
</dbReference>
<comment type="similarity">
    <text evidence="1">Belongs to the SOS response-associated peptidase family.</text>
</comment>